<reference evidence="3 4" key="1">
    <citation type="submission" date="2023-08" db="EMBL/GenBank/DDBJ databases">
        <title>Implementing the SeqCode for naming new Mesorhizobium species isolated from Vachellia karroo root nodules.</title>
        <authorList>
            <person name="Van Lill M."/>
        </authorList>
    </citation>
    <scope>NUCLEOTIDE SEQUENCE [LARGE SCALE GENOMIC DNA]</scope>
    <source>
        <strain evidence="3 4">VK3E</strain>
    </source>
</reference>
<evidence type="ECO:0000256" key="1">
    <source>
        <dbReference type="SAM" id="MobiDB-lite"/>
    </source>
</evidence>
<dbReference type="RefSeq" id="WP_320214748.1">
    <property type="nucleotide sequence ID" value="NZ_JAVIIS010000018.1"/>
</dbReference>
<sequence>MRVKVAGEAGRGWSSATPVGIPMDENEKNIREQIAWLEKASPDDWHRAVLDFNWDWDIDPLFWIARQSQCDKATALTMFWMGQPAYHLILAVENDGSDDSEDPTWGMLKFIAQRINEKGYVRSKIAYDVDDNTRDDFDELTENARQLANPPLKPHPDMKRALRGRRIVNDIDFYQRYPKDFHGTVLIELPDQGDPDNSGPLSKALSAFGRLWRH</sequence>
<comment type="caution">
    <text evidence="3">The sequence shown here is derived from an EMBL/GenBank/DDBJ whole genome shotgun (WGS) entry which is preliminary data.</text>
</comment>
<organism evidence="3 4">
    <name type="scientific">Mesorhizobium australafricanum</name>
    <dbReference type="NCBI Taxonomy" id="3072311"/>
    <lineage>
        <taxon>Bacteria</taxon>
        <taxon>Pseudomonadati</taxon>
        <taxon>Pseudomonadota</taxon>
        <taxon>Alphaproteobacteria</taxon>
        <taxon>Hyphomicrobiales</taxon>
        <taxon>Phyllobacteriaceae</taxon>
        <taxon>Mesorhizobium</taxon>
    </lineage>
</organism>
<evidence type="ECO:0000313" key="4">
    <source>
        <dbReference type="Proteomes" id="UP001272097"/>
    </source>
</evidence>
<accession>A0ABU4X177</accession>
<dbReference type="Proteomes" id="UP001272097">
    <property type="component" value="Unassembled WGS sequence"/>
</dbReference>
<evidence type="ECO:0000259" key="2">
    <source>
        <dbReference type="Pfam" id="PF14096"/>
    </source>
</evidence>
<feature type="domain" description="DUF4274" evidence="2">
    <location>
        <begin position="41"/>
        <end position="115"/>
    </location>
</feature>
<feature type="region of interest" description="Disordered" evidence="1">
    <location>
        <begin position="1"/>
        <end position="20"/>
    </location>
</feature>
<dbReference type="Pfam" id="PF14096">
    <property type="entry name" value="DUF4274"/>
    <property type="match status" value="1"/>
</dbReference>
<keyword evidence="4" id="KW-1185">Reference proteome</keyword>
<gene>
    <name evidence="3" type="ORF">RFM51_14635</name>
</gene>
<dbReference type="InterPro" id="IPR025369">
    <property type="entry name" value="DUF4274"/>
</dbReference>
<protein>
    <submittedName>
        <fullName evidence="3">DUF4274 domain-containing protein</fullName>
    </submittedName>
</protein>
<proteinExistence type="predicted"/>
<name>A0ABU4X177_9HYPH</name>
<dbReference type="EMBL" id="JAVIIS010000018">
    <property type="protein sequence ID" value="MDX8440829.1"/>
    <property type="molecule type" value="Genomic_DNA"/>
</dbReference>
<evidence type="ECO:0000313" key="3">
    <source>
        <dbReference type="EMBL" id="MDX8440829.1"/>
    </source>
</evidence>